<evidence type="ECO:0000256" key="1">
    <source>
        <dbReference type="ARBA" id="ARBA00004651"/>
    </source>
</evidence>
<keyword evidence="11 13" id="KW-0472">Membrane</keyword>
<dbReference type="EC" id="1.16.1.9" evidence="3"/>
<protein>
    <recommendedName>
        <fullName evidence="3">ferric-chelate reductase (NADPH)</fullName>
        <ecNumber evidence="3">1.16.1.9</ecNumber>
    </recommendedName>
</protein>
<sequence>MALTAHHKYAIIYLFLIIGLLVLFGLLFLVERGRICYKSWHTKKHVEKSAKEQNLIEKIYLCVRSYYYYTVRQKWLRTFIVISVICVVSIPFIGEETPKVGSKTKKNWNRNSVCSRFAYLACVLYTVTYIFSLKNNPFALMFLTSHEKLNYIHRRVSIFALLFGLIHGIGNIGIAVADNARDSLAGGMYPTGYAILTFTVVFGVSSISYIRKYCYEWFFILHHLCSIGLLCTIWLHSENAAIYMKVCVSVYAFDRGLRILRSCLNFSTFRIFLLDDDLIYMRGRKPRSLFFFLPWAAGNHIYLNIPTLSYWQLHPFTMLSSPGDDYVEMMVVVRTGFTKRLADRVYKRGSIKQLSLSKEEEEEEKKLDLSGSSDKSQLSEERSSSWSWCPVSMEMPSHQMTVLLDGPYGPTTNLYKDYSNVLFLSSGVGITYTLPILKDIARCKSSALKVKRITFVWSCRSKPLLVAIFNFLKELVKNETQIQLDITCHYTNSYSYKEIPDIQCVSGKNVFLQVLDDRPHFVHYLRPFLERAQGQTAAIATCGSEGFLKHVKSDIGSCTTILDDLFQHYEEI</sequence>
<evidence type="ECO:0000313" key="15">
    <source>
        <dbReference type="EMBL" id="EPX75234.1"/>
    </source>
</evidence>
<accession>S9RMQ1</accession>
<evidence type="ECO:0000256" key="5">
    <source>
        <dbReference type="ARBA" id="ARBA00022475"/>
    </source>
</evidence>
<feature type="transmembrane region" description="Helical" evidence="13">
    <location>
        <begin position="217"/>
        <end position="236"/>
    </location>
</feature>
<evidence type="ECO:0000256" key="8">
    <source>
        <dbReference type="ARBA" id="ARBA00022989"/>
    </source>
</evidence>
<gene>
    <name evidence="15" type="ORF">SOCG_04478</name>
</gene>
<evidence type="ECO:0000259" key="14">
    <source>
        <dbReference type="PROSITE" id="PS51384"/>
    </source>
</evidence>
<dbReference type="Pfam" id="PF08030">
    <property type="entry name" value="NAD_binding_6"/>
    <property type="match status" value="1"/>
</dbReference>
<comment type="similarity">
    <text evidence="2">Belongs to the ferric reductase (FRE) family.</text>
</comment>
<dbReference type="OMA" id="FVWVIKS"/>
<dbReference type="GO" id="GO:0052851">
    <property type="term" value="F:ferric-chelate reductase (NADPH) activity"/>
    <property type="evidence" value="ECO:0007669"/>
    <property type="project" value="UniProtKB-EC"/>
</dbReference>
<keyword evidence="8 13" id="KW-1133">Transmembrane helix</keyword>
<evidence type="ECO:0000256" key="6">
    <source>
        <dbReference type="ARBA" id="ARBA00022692"/>
    </source>
</evidence>
<dbReference type="InterPro" id="IPR013121">
    <property type="entry name" value="Fe_red_NAD-bd_6"/>
</dbReference>
<dbReference type="PANTHER" id="PTHR32361:SF28">
    <property type="entry name" value="FRP1P"/>
    <property type="match status" value="1"/>
</dbReference>
<keyword evidence="6 13" id="KW-0812">Transmembrane</keyword>
<evidence type="ECO:0000256" key="4">
    <source>
        <dbReference type="ARBA" id="ARBA00022448"/>
    </source>
</evidence>
<dbReference type="InterPro" id="IPR017938">
    <property type="entry name" value="Riboflavin_synthase-like_b-brl"/>
</dbReference>
<evidence type="ECO:0000256" key="3">
    <source>
        <dbReference type="ARBA" id="ARBA00012668"/>
    </source>
</evidence>
<dbReference type="GO" id="GO:0005886">
    <property type="term" value="C:plasma membrane"/>
    <property type="evidence" value="ECO:0007669"/>
    <property type="project" value="UniProtKB-SubCell"/>
</dbReference>
<keyword evidence="9" id="KW-0560">Oxidoreductase</keyword>
<dbReference type="OrthoDB" id="167398at2759"/>
<keyword evidence="5" id="KW-1003">Cell membrane</keyword>
<evidence type="ECO:0000313" key="16">
    <source>
        <dbReference type="Proteomes" id="UP000016088"/>
    </source>
</evidence>
<dbReference type="SFLD" id="SFLDS00052">
    <property type="entry name" value="Ferric_Reductase_Domain"/>
    <property type="match status" value="1"/>
</dbReference>
<keyword evidence="7" id="KW-0249">Electron transport</keyword>
<reference evidence="15 16" key="1">
    <citation type="journal article" date="2011" name="Science">
        <title>Comparative functional genomics of the fission yeasts.</title>
        <authorList>
            <person name="Rhind N."/>
            <person name="Chen Z."/>
            <person name="Yassour M."/>
            <person name="Thompson D.A."/>
            <person name="Haas B.J."/>
            <person name="Habib N."/>
            <person name="Wapinski I."/>
            <person name="Roy S."/>
            <person name="Lin M.F."/>
            <person name="Heiman D.I."/>
            <person name="Young S.K."/>
            <person name="Furuya K."/>
            <person name="Guo Y."/>
            <person name="Pidoux A."/>
            <person name="Chen H.M."/>
            <person name="Robbertse B."/>
            <person name="Goldberg J.M."/>
            <person name="Aoki K."/>
            <person name="Bayne E.H."/>
            <person name="Berlin A.M."/>
            <person name="Desjardins C.A."/>
            <person name="Dobbs E."/>
            <person name="Dukaj L."/>
            <person name="Fan L."/>
            <person name="FitzGerald M.G."/>
            <person name="French C."/>
            <person name="Gujja S."/>
            <person name="Hansen K."/>
            <person name="Keifenheim D."/>
            <person name="Levin J.Z."/>
            <person name="Mosher R.A."/>
            <person name="Mueller C.A."/>
            <person name="Pfiffner J."/>
            <person name="Priest M."/>
            <person name="Russ C."/>
            <person name="Smialowska A."/>
            <person name="Swoboda P."/>
            <person name="Sykes S.M."/>
            <person name="Vaughn M."/>
            <person name="Vengrova S."/>
            <person name="Yoder R."/>
            <person name="Zeng Q."/>
            <person name="Allshire R."/>
            <person name="Baulcombe D."/>
            <person name="Birren B.W."/>
            <person name="Brown W."/>
            <person name="Ekwall K."/>
            <person name="Kellis M."/>
            <person name="Leatherwood J."/>
            <person name="Levin H."/>
            <person name="Margalit H."/>
            <person name="Martienssen R."/>
            <person name="Nieduszynski C.A."/>
            <person name="Spatafora J.W."/>
            <person name="Friedman N."/>
            <person name="Dalgaard J.Z."/>
            <person name="Baumann P."/>
            <person name="Niki H."/>
            <person name="Regev A."/>
            <person name="Nusbaum C."/>
        </authorList>
    </citation>
    <scope>NUCLEOTIDE SEQUENCE [LARGE SCALE GENOMIC DNA]</scope>
    <source>
        <strain evidence="16">yFS286</strain>
    </source>
</reference>
<dbReference type="eggNOG" id="KOG0039">
    <property type="taxonomic scope" value="Eukaryota"/>
</dbReference>
<dbReference type="InterPro" id="IPR039261">
    <property type="entry name" value="FNR_nucleotide-bd"/>
</dbReference>
<feature type="transmembrane region" description="Helical" evidence="13">
    <location>
        <begin position="156"/>
        <end position="177"/>
    </location>
</feature>
<evidence type="ECO:0000256" key="2">
    <source>
        <dbReference type="ARBA" id="ARBA00006278"/>
    </source>
</evidence>
<dbReference type="HOGENOM" id="CLU_035348_0_0_1"/>
<evidence type="ECO:0000256" key="7">
    <source>
        <dbReference type="ARBA" id="ARBA00022982"/>
    </source>
</evidence>
<dbReference type="Pfam" id="PF08022">
    <property type="entry name" value="FAD_binding_8"/>
    <property type="match status" value="1"/>
</dbReference>
<feature type="domain" description="FAD-binding FR-type" evidence="14">
    <location>
        <begin position="252"/>
        <end position="379"/>
    </location>
</feature>
<evidence type="ECO:0000256" key="10">
    <source>
        <dbReference type="ARBA" id="ARBA00023065"/>
    </source>
</evidence>
<evidence type="ECO:0000256" key="12">
    <source>
        <dbReference type="ARBA" id="ARBA00048483"/>
    </source>
</evidence>
<dbReference type="VEuPathDB" id="FungiDB:SOCG_04478"/>
<feature type="transmembrane region" description="Helical" evidence="13">
    <location>
        <begin position="189"/>
        <end position="210"/>
    </location>
</feature>
<keyword evidence="4" id="KW-0813">Transport</keyword>
<proteinExistence type="inferred from homology"/>
<dbReference type="InterPro" id="IPR017927">
    <property type="entry name" value="FAD-bd_FR_type"/>
</dbReference>
<dbReference type="Proteomes" id="UP000016088">
    <property type="component" value="Unassembled WGS sequence"/>
</dbReference>
<evidence type="ECO:0000256" key="9">
    <source>
        <dbReference type="ARBA" id="ARBA00023002"/>
    </source>
</evidence>
<dbReference type="SUPFAM" id="SSF52343">
    <property type="entry name" value="Ferredoxin reductase-like, C-terminal NADP-linked domain"/>
    <property type="match status" value="1"/>
</dbReference>
<dbReference type="SFLD" id="SFLDG01168">
    <property type="entry name" value="Ferric_reductase_subgroup_(FRE"/>
    <property type="match status" value="1"/>
</dbReference>
<evidence type="ECO:0000256" key="13">
    <source>
        <dbReference type="SAM" id="Phobius"/>
    </source>
</evidence>
<dbReference type="GO" id="GO:0015677">
    <property type="term" value="P:copper ion import"/>
    <property type="evidence" value="ECO:0007669"/>
    <property type="project" value="TreeGrafter"/>
</dbReference>
<dbReference type="PANTHER" id="PTHR32361">
    <property type="entry name" value="FERRIC/CUPRIC REDUCTASE TRANSMEMBRANE COMPONENT"/>
    <property type="match status" value="1"/>
</dbReference>
<dbReference type="CDD" id="cd06186">
    <property type="entry name" value="NOX_Duox_like_FAD_NADP"/>
    <property type="match status" value="1"/>
</dbReference>
<dbReference type="Gene3D" id="3.40.50.80">
    <property type="entry name" value="Nucleotide-binding domain of ferredoxin-NADP reductase (FNR) module"/>
    <property type="match status" value="1"/>
</dbReference>
<dbReference type="PROSITE" id="PS51384">
    <property type="entry name" value="FAD_FR"/>
    <property type="match status" value="1"/>
</dbReference>
<feature type="transmembrane region" description="Helical" evidence="13">
    <location>
        <begin position="12"/>
        <end position="30"/>
    </location>
</feature>
<dbReference type="Pfam" id="PF01794">
    <property type="entry name" value="Ferric_reduct"/>
    <property type="match status" value="1"/>
</dbReference>
<organism evidence="15 16">
    <name type="scientific">Schizosaccharomyces octosporus (strain yFS286)</name>
    <name type="common">Fission yeast</name>
    <name type="synonym">Octosporomyces octosporus</name>
    <dbReference type="NCBI Taxonomy" id="483514"/>
    <lineage>
        <taxon>Eukaryota</taxon>
        <taxon>Fungi</taxon>
        <taxon>Dikarya</taxon>
        <taxon>Ascomycota</taxon>
        <taxon>Taphrinomycotina</taxon>
        <taxon>Schizosaccharomycetes</taxon>
        <taxon>Schizosaccharomycetales</taxon>
        <taxon>Schizosaccharomycetaceae</taxon>
        <taxon>Schizosaccharomyces</taxon>
    </lineage>
</organism>
<comment type="catalytic activity">
    <reaction evidence="12">
        <text>2 a Fe(II)-siderophore + NADP(+) + H(+) = 2 a Fe(III)-siderophore + NADPH</text>
        <dbReference type="Rhea" id="RHEA:28795"/>
        <dbReference type="Rhea" id="RHEA-COMP:11342"/>
        <dbReference type="Rhea" id="RHEA-COMP:11344"/>
        <dbReference type="ChEBI" id="CHEBI:15378"/>
        <dbReference type="ChEBI" id="CHEBI:29033"/>
        <dbReference type="ChEBI" id="CHEBI:29034"/>
        <dbReference type="ChEBI" id="CHEBI:57783"/>
        <dbReference type="ChEBI" id="CHEBI:58349"/>
        <dbReference type="EC" id="1.16.1.9"/>
    </reaction>
</comment>
<keyword evidence="10" id="KW-0406">Ion transport</keyword>
<keyword evidence="16" id="KW-1185">Reference proteome</keyword>
<dbReference type="GeneID" id="25033440"/>
<feature type="transmembrane region" description="Helical" evidence="13">
    <location>
        <begin position="117"/>
        <end position="135"/>
    </location>
</feature>
<dbReference type="RefSeq" id="XP_013017678.1">
    <property type="nucleotide sequence ID" value="XM_013162224.1"/>
</dbReference>
<dbReference type="InterPro" id="IPR013112">
    <property type="entry name" value="FAD-bd_8"/>
</dbReference>
<dbReference type="GO" id="GO:0006879">
    <property type="term" value="P:intracellular iron ion homeostasis"/>
    <property type="evidence" value="ECO:0007669"/>
    <property type="project" value="TreeGrafter"/>
</dbReference>
<evidence type="ECO:0000256" key="11">
    <source>
        <dbReference type="ARBA" id="ARBA00023136"/>
    </source>
</evidence>
<name>S9RMQ1_SCHOY</name>
<comment type="subcellular location">
    <subcellularLocation>
        <location evidence="1">Cell membrane</location>
        <topology evidence="1">Multi-pass membrane protein</topology>
    </subcellularLocation>
</comment>
<dbReference type="InterPro" id="IPR051410">
    <property type="entry name" value="Ferric/Cupric_Reductase"/>
</dbReference>
<dbReference type="AlphaFoldDB" id="S9RMQ1"/>
<dbReference type="SUPFAM" id="SSF63380">
    <property type="entry name" value="Riboflavin synthase domain-like"/>
    <property type="match status" value="1"/>
</dbReference>
<feature type="transmembrane region" description="Helical" evidence="13">
    <location>
        <begin position="75"/>
        <end position="94"/>
    </location>
</feature>
<dbReference type="EMBL" id="KE503206">
    <property type="protein sequence ID" value="EPX75234.1"/>
    <property type="molecule type" value="Genomic_DNA"/>
</dbReference>
<dbReference type="InterPro" id="IPR013130">
    <property type="entry name" value="Fe3_Rdtase_TM_dom"/>
</dbReference>
<dbReference type="GO" id="GO:0006826">
    <property type="term" value="P:iron ion transport"/>
    <property type="evidence" value="ECO:0007669"/>
    <property type="project" value="UniProtKB-ARBA"/>
</dbReference>